<dbReference type="InterPro" id="IPR008166">
    <property type="entry name" value="Glyco_transf_92"/>
</dbReference>
<accession>A0A914H4V6</accession>
<evidence type="ECO:0000256" key="4">
    <source>
        <dbReference type="ARBA" id="ARBA00022679"/>
    </source>
</evidence>
<proteinExistence type="inferred from homology"/>
<keyword evidence="7" id="KW-1185">Reference proteome</keyword>
<evidence type="ECO:0000256" key="2">
    <source>
        <dbReference type="ARBA" id="ARBA00007647"/>
    </source>
</evidence>
<evidence type="ECO:0000313" key="7">
    <source>
        <dbReference type="Proteomes" id="UP000887572"/>
    </source>
</evidence>
<keyword evidence="5" id="KW-0472">Membrane</keyword>
<reference evidence="8" key="1">
    <citation type="submission" date="2022-11" db="UniProtKB">
        <authorList>
            <consortium name="WormBaseParasite"/>
        </authorList>
    </citation>
    <scope>IDENTIFICATION</scope>
</reference>
<keyword evidence="3 6" id="KW-0328">Glycosyltransferase</keyword>
<dbReference type="EC" id="2.4.1.-" evidence="6"/>
<keyword evidence="4 6" id="KW-0808">Transferase</keyword>
<comment type="similarity">
    <text evidence="2 6">Belongs to the glycosyltransferase 92 family.</text>
</comment>
<sequence>MRANYYSLQFIYKFCNYRNMPLRVSGKIQEQKTQIHCNFGTHITHYRFLDESIVAFKRYKCINAIIAFKRYKCISAIIAFKRYKCISAIIAFKRYKCISAIIAFKRYKCINAIIAFKRYKCISAIIAFKRYKCISAIIAFKRYKCISAIVASKTRKAANFSLFDALTTAKAAMYQPNDPKYVVNTSRAESLWIHWPYKIKPNTATRLVPSTEGRMLHFHPSAAIQASKRFRKFPTMVAHSSSVIVAQAFSSAVFNASVDVS</sequence>
<dbReference type="GO" id="GO:0016020">
    <property type="term" value="C:membrane"/>
    <property type="evidence" value="ECO:0007669"/>
    <property type="project" value="UniProtKB-SubCell"/>
</dbReference>
<organism evidence="7 8">
    <name type="scientific">Globodera rostochiensis</name>
    <name type="common">Golden nematode worm</name>
    <name type="synonym">Heterodera rostochiensis</name>
    <dbReference type="NCBI Taxonomy" id="31243"/>
    <lineage>
        <taxon>Eukaryota</taxon>
        <taxon>Metazoa</taxon>
        <taxon>Ecdysozoa</taxon>
        <taxon>Nematoda</taxon>
        <taxon>Chromadorea</taxon>
        <taxon>Rhabditida</taxon>
        <taxon>Tylenchina</taxon>
        <taxon>Tylenchomorpha</taxon>
        <taxon>Tylenchoidea</taxon>
        <taxon>Heteroderidae</taxon>
        <taxon>Heteroderinae</taxon>
        <taxon>Globodera</taxon>
    </lineage>
</organism>
<dbReference type="Pfam" id="PF01697">
    <property type="entry name" value="Glyco_transf_92"/>
    <property type="match status" value="1"/>
</dbReference>
<evidence type="ECO:0000256" key="6">
    <source>
        <dbReference type="RuleBase" id="RU366017"/>
    </source>
</evidence>
<protein>
    <recommendedName>
        <fullName evidence="6">Glycosyltransferase family 92 protein</fullName>
        <ecNumber evidence="6">2.4.1.-</ecNumber>
    </recommendedName>
</protein>
<evidence type="ECO:0000256" key="1">
    <source>
        <dbReference type="ARBA" id="ARBA00004167"/>
    </source>
</evidence>
<evidence type="ECO:0000313" key="8">
    <source>
        <dbReference type="WBParaSite" id="Gr19_v10_g14181.t1"/>
    </source>
</evidence>
<dbReference type="Proteomes" id="UP000887572">
    <property type="component" value="Unplaced"/>
</dbReference>
<evidence type="ECO:0000256" key="5">
    <source>
        <dbReference type="ARBA" id="ARBA00023136"/>
    </source>
</evidence>
<dbReference type="AlphaFoldDB" id="A0A914H4V6"/>
<comment type="subcellular location">
    <subcellularLocation>
        <location evidence="1">Membrane</location>
        <topology evidence="1">Single-pass membrane protein</topology>
    </subcellularLocation>
</comment>
<name>A0A914H4V6_GLORO</name>
<evidence type="ECO:0000256" key="3">
    <source>
        <dbReference type="ARBA" id="ARBA00022676"/>
    </source>
</evidence>
<dbReference type="GO" id="GO:0016757">
    <property type="term" value="F:glycosyltransferase activity"/>
    <property type="evidence" value="ECO:0007669"/>
    <property type="project" value="UniProtKB-UniRule"/>
</dbReference>
<dbReference type="WBParaSite" id="Gr19_v10_g14181.t1">
    <property type="protein sequence ID" value="Gr19_v10_g14181.t1"/>
    <property type="gene ID" value="Gr19_v10_g14181"/>
</dbReference>